<keyword evidence="2" id="KW-1185">Reference proteome</keyword>
<evidence type="ECO:0000313" key="2">
    <source>
        <dbReference type="Proteomes" id="UP000052982"/>
    </source>
</evidence>
<accession>A0A117RD97</accession>
<protein>
    <submittedName>
        <fullName evidence="1">Uncharacterized protein</fullName>
    </submittedName>
</protein>
<dbReference type="EMBL" id="LMWW01000017">
    <property type="protein sequence ID" value="KUN84433.1"/>
    <property type="molecule type" value="Genomic_DNA"/>
</dbReference>
<name>A0A117RD97_9ACTN</name>
<gene>
    <name evidence="1" type="ORF">AQJ64_14930</name>
</gene>
<dbReference type="AlphaFoldDB" id="A0A117RD97"/>
<evidence type="ECO:0000313" key="1">
    <source>
        <dbReference type="EMBL" id="KUN84433.1"/>
    </source>
</evidence>
<organism evidence="1 2">
    <name type="scientific">Streptomyces griseoruber</name>
    <dbReference type="NCBI Taxonomy" id="1943"/>
    <lineage>
        <taxon>Bacteria</taxon>
        <taxon>Bacillati</taxon>
        <taxon>Actinomycetota</taxon>
        <taxon>Actinomycetes</taxon>
        <taxon>Kitasatosporales</taxon>
        <taxon>Streptomycetaceae</taxon>
        <taxon>Streptomyces</taxon>
    </lineage>
</organism>
<sequence length="67" mass="7235">MAVAWSCSRAVGDLVARVSSSGHGRVVTSLRTTLMATAPAGFEIEQEMTIRLDERNRWTVSPGSATR</sequence>
<comment type="caution">
    <text evidence="1">The sequence shown here is derived from an EMBL/GenBank/DDBJ whole genome shotgun (WGS) entry which is preliminary data.</text>
</comment>
<proteinExistence type="predicted"/>
<reference evidence="1 2" key="1">
    <citation type="submission" date="2015-10" db="EMBL/GenBank/DDBJ databases">
        <title>Draft genome sequence of Streptomyces griseoruber DSM 40281, type strain for the species Streptomyces griseoruber.</title>
        <authorList>
            <person name="Ruckert C."/>
            <person name="Winkler A."/>
            <person name="Kalinowski J."/>
            <person name="Kampfer P."/>
            <person name="Glaeser S."/>
        </authorList>
    </citation>
    <scope>NUCLEOTIDE SEQUENCE [LARGE SCALE GENOMIC DNA]</scope>
    <source>
        <strain evidence="1 2">DSM 40281</strain>
    </source>
</reference>
<dbReference type="Proteomes" id="UP000052982">
    <property type="component" value="Unassembled WGS sequence"/>
</dbReference>